<sequence>MIKWFYPLKDYVRLIICSKFSSTTKMSLTIDQELEIMLDKAKAIIEGNPSEGLTLVYEVFNQISKLNDDIDKFNNSTKLLDASKILVKYLEREIPPNFQQIVDIINVFHKIDTKIMENYIQSKYLFDSDENSGGGLENEKKLADEELHQILDNINSFIERMMPEIQELIKNTPKHVFPPASLWVLGALVVLLLSIFLFARL</sequence>
<gene>
    <name evidence="2" type="ORF">TRFO_31386</name>
</gene>
<dbReference type="Proteomes" id="UP000179807">
    <property type="component" value="Unassembled WGS sequence"/>
</dbReference>
<protein>
    <submittedName>
        <fullName evidence="2">Uncharacterized protein</fullName>
    </submittedName>
</protein>
<comment type="caution">
    <text evidence="2">The sequence shown here is derived from an EMBL/GenBank/DDBJ whole genome shotgun (WGS) entry which is preliminary data.</text>
</comment>
<feature type="transmembrane region" description="Helical" evidence="1">
    <location>
        <begin position="180"/>
        <end position="199"/>
    </location>
</feature>
<accession>A0A1J4JRN9</accession>
<proteinExistence type="predicted"/>
<name>A0A1J4JRN9_9EUKA</name>
<keyword evidence="1" id="KW-0812">Transmembrane</keyword>
<dbReference type="RefSeq" id="XP_068354827.1">
    <property type="nucleotide sequence ID" value="XM_068507908.1"/>
</dbReference>
<reference evidence="2" key="1">
    <citation type="submission" date="2016-10" db="EMBL/GenBank/DDBJ databases">
        <authorList>
            <person name="Benchimol M."/>
            <person name="Almeida L.G."/>
            <person name="Vasconcelos A.T."/>
            <person name="Perreira-Neves A."/>
            <person name="Rosa I.A."/>
            <person name="Tasca T."/>
            <person name="Bogo M.R."/>
            <person name="de Souza W."/>
        </authorList>
    </citation>
    <scope>NUCLEOTIDE SEQUENCE [LARGE SCALE GENOMIC DNA]</scope>
    <source>
        <strain evidence="2">K</strain>
    </source>
</reference>
<evidence type="ECO:0000313" key="3">
    <source>
        <dbReference type="Proteomes" id="UP000179807"/>
    </source>
</evidence>
<organism evidence="2 3">
    <name type="scientific">Tritrichomonas foetus</name>
    <dbReference type="NCBI Taxonomy" id="1144522"/>
    <lineage>
        <taxon>Eukaryota</taxon>
        <taxon>Metamonada</taxon>
        <taxon>Parabasalia</taxon>
        <taxon>Tritrichomonadida</taxon>
        <taxon>Tritrichomonadidae</taxon>
        <taxon>Tritrichomonas</taxon>
    </lineage>
</organism>
<dbReference type="VEuPathDB" id="TrichDB:TRFO_31386"/>
<keyword evidence="1" id="KW-0472">Membrane</keyword>
<keyword evidence="1" id="KW-1133">Transmembrane helix</keyword>
<dbReference type="AlphaFoldDB" id="A0A1J4JRN9"/>
<keyword evidence="3" id="KW-1185">Reference proteome</keyword>
<dbReference type="GeneID" id="94842612"/>
<evidence type="ECO:0000256" key="1">
    <source>
        <dbReference type="SAM" id="Phobius"/>
    </source>
</evidence>
<evidence type="ECO:0000313" key="2">
    <source>
        <dbReference type="EMBL" id="OHT01691.1"/>
    </source>
</evidence>
<dbReference type="EMBL" id="MLAK01000899">
    <property type="protein sequence ID" value="OHT01691.1"/>
    <property type="molecule type" value="Genomic_DNA"/>
</dbReference>